<keyword evidence="3 7" id="KW-0378">Hydrolase</keyword>
<evidence type="ECO:0000256" key="1">
    <source>
        <dbReference type="ARBA" id="ARBA00022670"/>
    </source>
</evidence>
<feature type="repeat" description="TPR" evidence="6">
    <location>
        <begin position="343"/>
        <end position="376"/>
    </location>
</feature>
<dbReference type="Gene3D" id="3.30.2010.10">
    <property type="entry name" value="Metalloproteases ('zincins'), catalytic domain"/>
    <property type="match status" value="1"/>
</dbReference>
<dbReference type="GO" id="GO:0046872">
    <property type="term" value="F:metal ion binding"/>
    <property type="evidence" value="ECO:0007669"/>
    <property type="project" value="UniProtKB-KW"/>
</dbReference>
<keyword evidence="6" id="KW-0802">TPR repeat</keyword>
<dbReference type="GO" id="GO:0016020">
    <property type="term" value="C:membrane"/>
    <property type="evidence" value="ECO:0007669"/>
    <property type="project" value="TreeGrafter"/>
</dbReference>
<name>A0A178M7A8_9PROT</name>
<dbReference type="GO" id="GO:0004222">
    <property type="term" value="F:metalloendopeptidase activity"/>
    <property type="evidence" value="ECO:0007669"/>
    <property type="project" value="InterPro"/>
</dbReference>
<dbReference type="InterPro" id="IPR011990">
    <property type="entry name" value="TPR-like_helical_dom_sf"/>
</dbReference>
<dbReference type="EMBL" id="LWQU01000193">
    <property type="protein sequence ID" value="OAN44661.1"/>
    <property type="molecule type" value="Genomic_DNA"/>
</dbReference>
<protein>
    <recommendedName>
        <fullName evidence="9">Peptidase M48 domain-containing protein</fullName>
    </recommendedName>
</protein>
<dbReference type="PROSITE" id="PS51257">
    <property type="entry name" value="PROKAR_LIPOPROTEIN"/>
    <property type="match status" value="1"/>
</dbReference>
<evidence type="ECO:0000313" key="11">
    <source>
        <dbReference type="Proteomes" id="UP000078543"/>
    </source>
</evidence>
<evidence type="ECO:0000256" key="3">
    <source>
        <dbReference type="ARBA" id="ARBA00022801"/>
    </source>
</evidence>
<evidence type="ECO:0000313" key="10">
    <source>
        <dbReference type="EMBL" id="OAN44661.1"/>
    </source>
</evidence>
<evidence type="ECO:0000256" key="2">
    <source>
        <dbReference type="ARBA" id="ARBA00022723"/>
    </source>
</evidence>
<dbReference type="RefSeq" id="WP_068504403.1">
    <property type="nucleotide sequence ID" value="NZ_LWQU01000193.1"/>
</dbReference>
<evidence type="ECO:0000259" key="9">
    <source>
        <dbReference type="Pfam" id="PF01435"/>
    </source>
</evidence>
<dbReference type="PANTHER" id="PTHR22726:SF1">
    <property type="entry name" value="METALLOENDOPEPTIDASE OMA1, MITOCHONDRIAL"/>
    <property type="match status" value="1"/>
</dbReference>
<comment type="cofactor">
    <cofactor evidence="7">
        <name>Zn(2+)</name>
        <dbReference type="ChEBI" id="CHEBI:29105"/>
    </cofactor>
    <text evidence="7">Binds 1 zinc ion per subunit.</text>
</comment>
<comment type="caution">
    <text evidence="10">The sequence shown here is derived from an EMBL/GenBank/DDBJ whole genome shotgun (WGS) entry which is preliminary data.</text>
</comment>
<dbReference type="Proteomes" id="UP000078543">
    <property type="component" value="Unassembled WGS sequence"/>
</dbReference>
<organism evidence="10 11">
    <name type="scientific">Magnetospirillum moscoviense</name>
    <dbReference type="NCBI Taxonomy" id="1437059"/>
    <lineage>
        <taxon>Bacteria</taxon>
        <taxon>Pseudomonadati</taxon>
        <taxon>Pseudomonadota</taxon>
        <taxon>Alphaproteobacteria</taxon>
        <taxon>Rhodospirillales</taxon>
        <taxon>Rhodospirillaceae</taxon>
        <taxon>Magnetospirillum</taxon>
    </lineage>
</organism>
<keyword evidence="1 7" id="KW-0645">Protease</keyword>
<dbReference type="Gene3D" id="1.25.40.10">
    <property type="entry name" value="Tetratricopeptide repeat domain"/>
    <property type="match status" value="1"/>
</dbReference>
<dbReference type="CDD" id="cd07324">
    <property type="entry name" value="M48C_Oma1-like"/>
    <property type="match status" value="1"/>
</dbReference>
<dbReference type="STRING" id="1437059.A6A05_17360"/>
<evidence type="ECO:0000256" key="8">
    <source>
        <dbReference type="SAM" id="MobiDB-lite"/>
    </source>
</evidence>
<dbReference type="InterPro" id="IPR051156">
    <property type="entry name" value="Mito/Outer_Membr_Metalloprot"/>
</dbReference>
<dbReference type="InterPro" id="IPR019734">
    <property type="entry name" value="TPR_rpt"/>
</dbReference>
<dbReference type="GO" id="GO:0051603">
    <property type="term" value="P:proteolysis involved in protein catabolic process"/>
    <property type="evidence" value="ECO:0007669"/>
    <property type="project" value="TreeGrafter"/>
</dbReference>
<dbReference type="InterPro" id="IPR001915">
    <property type="entry name" value="Peptidase_M48"/>
</dbReference>
<accession>A0A178M7A8</accession>
<dbReference type="Pfam" id="PF01435">
    <property type="entry name" value="Peptidase_M48"/>
    <property type="match status" value="1"/>
</dbReference>
<evidence type="ECO:0000256" key="7">
    <source>
        <dbReference type="RuleBase" id="RU003983"/>
    </source>
</evidence>
<dbReference type="PROSITE" id="PS50005">
    <property type="entry name" value="TPR"/>
    <property type="match status" value="1"/>
</dbReference>
<keyword evidence="4 7" id="KW-0862">Zinc</keyword>
<dbReference type="PANTHER" id="PTHR22726">
    <property type="entry name" value="METALLOENDOPEPTIDASE OMA1"/>
    <property type="match status" value="1"/>
</dbReference>
<reference evidence="10 11" key="1">
    <citation type="submission" date="2016-04" db="EMBL/GenBank/DDBJ databases">
        <title>Draft genome sequence of freshwater magnetotactic bacteria Magnetospirillum marisnigri SP-1 and Magnetospirillum moscoviense BB-1.</title>
        <authorList>
            <person name="Koziaeva V."/>
            <person name="Dziuba M.V."/>
            <person name="Ivanov T.M."/>
            <person name="Kuznetsov B."/>
            <person name="Grouzdev D.S."/>
        </authorList>
    </citation>
    <scope>NUCLEOTIDE SEQUENCE [LARGE SCALE GENOMIC DNA]</scope>
    <source>
        <strain evidence="10 11">BB-1</strain>
    </source>
</reference>
<feature type="region of interest" description="Disordered" evidence="8">
    <location>
        <begin position="22"/>
        <end position="42"/>
    </location>
</feature>
<evidence type="ECO:0000256" key="5">
    <source>
        <dbReference type="ARBA" id="ARBA00023049"/>
    </source>
</evidence>
<comment type="similarity">
    <text evidence="7">Belongs to the peptidase M48 family.</text>
</comment>
<evidence type="ECO:0000256" key="4">
    <source>
        <dbReference type="ARBA" id="ARBA00022833"/>
    </source>
</evidence>
<keyword evidence="5 7" id="KW-0482">Metalloprotease</keyword>
<proteinExistence type="inferred from homology"/>
<dbReference type="SUPFAM" id="SSF81901">
    <property type="entry name" value="HCP-like"/>
    <property type="match status" value="1"/>
</dbReference>
<keyword evidence="11" id="KW-1185">Reference proteome</keyword>
<dbReference type="AlphaFoldDB" id="A0A178M7A8"/>
<keyword evidence="2" id="KW-0479">Metal-binding</keyword>
<gene>
    <name evidence="10" type="ORF">A6A05_17360</name>
</gene>
<dbReference type="OrthoDB" id="9810445at2"/>
<evidence type="ECO:0000256" key="6">
    <source>
        <dbReference type="PROSITE-ProRule" id="PRU00339"/>
    </source>
</evidence>
<feature type="compositionally biased region" description="Polar residues" evidence="8">
    <location>
        <begin position="22"/>
        <end position="35"/>
    </location>
</feature>
<sequence length="389" mass="44010">MIGRRAFTLGLASLLGGCATHHQSGPATGLPSTSKGYRPPPDSDEAGLWLAVDKVEQAQKRSPSRIRDQAANALVQDIICRLAGDRCPELRPYLVRVPEFNATCSPNGMVSVWSGLLLRCKDESQLAGVLGHEIAHYLRRHSLQRMRDKREWDDMMAFMQFTLQGPLAKTMWDISGDVRMASISMFSRDHERESDEMGLVMMADAGYDPFACAETWRQLIDEDKAGDVKHDFNFFLSTHPATKERIETLQQLAEQRGRPKTSPPNRLDQAIRHLRRGFMEDEINQGRFKRTEKLLSRLAADGNDPAGALYYRGELYRRRNKDGDEASALGFYHESCEAADPPAEAFRGVGLIRWRRGEAELAREYFRRYLDRAPQAGDSDMIRKYLSGA</sequence>
<feature type="domain" description="Peptidase M48" evidence="9">
    <location>
        <begin position="92"/>
        <end position="252"/>
    </location>
</feature>